<dbReference type="EMBL" id="MLYV02000566">
    <property type="protein sequence ID" value="PSR83038.1"/>
    <property type="molecule type" value="Genomic_DNA"/>
</dbReference>
<accession>A0A2R6P104</accession>
<dbReference type="Proteomes" id="UP000186601">
    <property type="component" value="Unassembled WGS sequence"/>
</dbReference>
<dbReference type="STRING" id="98765.A0A2R6P104"/>
<evidence type="ECO:0000256" key="5">
    <source>
        <dbReference type="ARBA" id="ARBA00022842"/>
    </source>
</evidence>
<reference evidence="9 10" key="1">
    <citation type="submission" date="2018-02" db="EMBL/GenBank/DDBJ databases">
        <title>Genome sequence of the basidiomycete white-rot fungus Phlebia centrifuga.</title>
        <authorList>
            <person name="Granchi Z."/>
            <person name="Peng M."/>
            <person name="de Vries R.P."/>
            <person name="Hilden K."/>
            <person name="Makela M.R."/>
            <person name="Grigoriev I."/>
            <person name="Riley R."/>
        </authorList>
    </citation>
    <scope>NUCLEOTIDE SEQUENCE [LARGE SCALE GENOMIC DNA]</scope>
    <source>
        <strain evidence="9 10">FBCC195</strain>
    </source>
</reference>
<feature type="domain" description="Nudix hydrolase" evidence="8">
    <location>
        <begin position="9"/>
        <end position="195"/>
    </location>
</feature>
<feature type="compositionally biased region" description="Low complexity" evidence="7">
    <location>
        <begin position="74"/>
        <end position="83"/>
    </location>
</feature>
<comment type="cofactor">
    <cofactor evidence="1">
        <name>Mn(2+)</name>
        <dbReference type="ChEBI" id="CHEBI:29035"/>
    </cofactor>
</comment>
<dbReference type="PANTHER" id="PTHR12318:SF0">
    <property type="entry name" value="ACYL-COENZYME A DIPHOSPHATASE NUDT19"/>
    <property type="match status" value="1"/>
</dbReference>
<proteinExistence type="predicted"/>
<evidence type="ECO:0000313" key="9">
    <source>
        <dbReference type="EMBL" id="PSR83038.1"/>
    </source>
</evidence>
<evidence type="ECO:0000259" key="8">
    <source>
        <dbReference type="PROSITE" id="PS51462"/>
    </source>
</evidence>
<keyword evidence="4" id="KW-0378">Hydrolase</keyword>
<dbReference type="CDD" id="cd18870">
    <property type="entry name" value="NUDIX_AcylCoAdiphos_Nudt19"/>
    <property type="match status" value="1"/>
</dbReference>
<dbReference type="InterPro" id="IPR000086">
    <property type="entry name" value="NUDIX_hydrolase_dom"/>
</dbReference>
<evidence type="ECO:0000313" key="10">
    <source>
        <dbReference type="Proteomes" id="UP000186601"/>
    </source>
</evidence>
<keyword evidence="3" id="KW-0479">Metal-binding</keyword>
<dbReference type="GO" id="GO:0016818">
    <property type="term" value="F:hydrolase activity, acting on acid anhydrides, in phosphorus-containing anhydrides"/>
    <property type="evidence" value="ECO:0007669"/>
    <property type="project" value="InterPro"/>
</dbReference>
<gene>
    <name evidence="9" type="ORF">PHLCEN_2v5842</name>
</gene>
<dbReference type="OrthoDB" id="1695362at2759"/>
<feature type="region of interest" description="Disordered" evidence="7">
    <location>
        <begin position="72"/>
        <end position="91"/>
    </location>
</feature>
<evidence type="ECO:0000256" key="1">
    <source>
        <dbReference type="ARBA" id="ARBA00001936"/>
    </source>
</evidence>
<keyword evidence="10" id="KW-1185">Reference proteome</keyword>
<name>A0A2R6P104_9APHY</name>
<dbReference type="GO" id="GO:0046872">
    <property type="term" value="F:metal ion binding"/>
    <property type="evidence" value="ECO:0007669"/>
    <property type="project" value="UniProtKB-KW"/>
</dbReference>
<evidence type="ECO:0000256" key="6">
    <source>
        <dbReference type="ARBA" id="ARBA00023211"/>
    </source>
</evidence>
<dbReference type="InterPro" id="IPR039121">
    <property type="entry name" value="NUDT19"/>
</dbReference>
<dbReference type="Gene3D" id="3.90.79.10">
    <property type="entry name" value="Nucleoside Triphosphate Pyrophosphohydrolase"/>
    <property type="match status" value="1"/>
</dbReference>
<dbReference type="PROSITE" id="PS51462">
    <property type="entry name" value="NUDIX"/>
    <property type="match status" value="1"/>
</dbReference>
<dbReference type="GO" id="GO:0005739">
    <property type="term" value="C:mitochondrion"/>
    <property type="evidence" value="ECO:0007669"/>
    <property type="project" value="TreeGrafter"/>
</dbReference>
<evidence type="ECO:0000256" key="2">
    <source>
        <dbReference type="ARBA" id="ARBA00001946"/>
    </source>
</evidence>
<keyword evidence="6" id="KW-0464">Manganese</keyword>
<comment type="caution">
    <text evidence="9">The sequence shown here is derived from an EMBL/GenBank/DDBJ whole genome shotgun (WGS) entry which is preliminary data.</text>
</comment>
<sequence length="300" mass="33023">MSQSKTPPIPRPSASLIVINHLNEILFVHRNPKAGSFAGMHVFPGGNYDKGQDGSLQITAIRETFEESGLLLASSQSSRTPSESELDDAREKIHSQSLRFSDFLLKHDMAADVPSLRPFTQWITPPNVPRRFHTQFYVAFLNAAPSAGFSSGNKTERLPTPDGGQEVIAARFFHPAAALRECEAHRIALMPPQFYLVSTLASILDGNVNTLEQRARVEALSSGVFGRMVINPRPLAHGAPDGWSILTYEGDETRGGAKGRLHRSLVKFAGRGTVSEVVLQRNFDVFSEIEEHLFQPAPKL</sequence>
<evidence type="ECO:0000256" key="4">
    <source>
        <dbReference type="ARBA" id="ARBA00022801"/>
    </source>
</evidence>
<evidence type="ECO:0000256" key="7">
    <source>
        <dbReference type="SAM" id="MobiDB-lite"/>
    </source>
</evidence>
<dbReference type="SUPFAM" id="SSF55811">
    <property type="entry name" value="Nudix"/>
    <property type="match status" value="1"/>
</dbReference>
<organism evidence="9 10">
    <name type="scientific">Hermanssonia centrifuga</name>
    <dbReference type="NCBI Taxonomy" id="98765"/>
    <lineage>
        <taxon>Eukaryota</taxon>
        <taxon>Fungi</taxon>
        <taxon>Dikarya</taxon>
        <taxon>Basidiomycota</taxon>
        <taxon>Agaricomycotina</taxon>
        <taxon>Agaricomycetes</taxon>
        <taxon>Polyporales</taxon>
        <taxon>Meruliaceae</taxon>
        <taxon>Hermanssonia</taxon>
    </lineage>
</organism>
<dbReference type="PANTHER" id="PTHR12318">
    <property type="entry name" value="TESTOSTERONE-REGULATED PROTEIN RP2"/>
    <property type="match status" value="1"/>
</dbReference>
<dbReference type="AlphaFoldDB" id="A0A2R6P104"/>
<evidence type="ECO:0000256" key="3">
    <source>
        <dbReference type="ARBA" id="ARBA00022723"/>
    </source>
</evidence>
<protein>
    <recommendedName>
        <fullName evidence="8">Nudix hydrolase domain-containing protein</fullName>
    </recommendedName>
</protein>
<dbReference type="InterPro" id="IPR015797">
    <property type="entry name" value="NUDIX_hydrolase-like_dom_sf"/>
</dbReference>
<keyword evidence="5" id="KW-0460">Magnesium</keyword>
<dbReference type="Pfam" id="PF00293">
    <property type="entry name" value="NUDIX"/>
    <property type="match status" value="1"/>
</dbReference>
<comment type="cofactor">
    <cofactor evidence="2">
        <name>Mg(2+)</name>
        <dbReference type="ChEBI" id="CHEBI:18420"/>
    </cofactor>
</comment>